<dbReference type="EMBL" id="FZOF01000010">
    <property type="protein sequence ID" value="SNS89899.1"/>
    <property type="molecule type" value="Genomic_DNA"/>
</dbReference>
<dbReference type="InterPro" id="IPR006016">
    <property type="entry name" value="UspA"/>
</dbReference>
<dbReference type="AlphaFoldDB" id="A0A239I8M0"/>
<dbReference type="InterPro" id="IPR014729">
    <property type="entry name" value="Rossmann-like_a/b/a_fold"/>
</dbReference>
<dbReference type="PRINTS" id="PR01438">
    <property type="entry name" value="UNVRSLSTRESS"/>
</dbReference>
<evidence type="ECO:0000256" key="1">
    <source>
        <dbReference type="ARBA" id="ARBA00008791"/>
    </source>
</evidence>
<keyword evidence="4" id="KW-1185">Reference proteome</keyword>
<organism evidence="3 4">
    <name type="scientific">Actinacidiphila glaucinigra</name>
    <dbReference type="NCBI Taxonomy" id="235986"/>
    <lineage>
        <taxon>Bacteria</taxon>
        <taxon>Bacillati</taxon>
        <taxon>Actinomycetota</taxon>
        <taxon>Actinomycetes</taxon>
        <taxon>Kitasatosporales</taxon>
        <taxon>Streptomycetaceae</taxon>
        <taxon>Actinacidiphila</taxon>
    </lineage>
</organism>
<dbReference type="CDD" id="cd00293">
    <property type="entry name" value="USP-like"/>
    <property type="match status" value="1"/>
</dbReference>
<evidence type="ECO:0000259" key="2">
    <source>
        <dbReference type="Pfam" id="PF00582"/>
    </source>
</evidence>
<comment type="similarity">
    <text evidence="1">Belongs to the universal stress protein A family.</text>
</comment>
<name>A0A239I8M0_9ACTN</name>
<dbReference type="Gene3D" id="3.40.50.620">
    <property type="entry name" value="HUPs"/>
    <property type="match status" value="1"/>
</dbReference>
<evidence type="ECO:0000313" key="4">
    <source>
        <dbReference type="Proteomes" id="UP000198280"/>
    </source>
</evidence>
<dbReference type="SUPFAM" id="SSF52402">
    <property type="entry name" value="Adenine nucleotide alpha hydrolases-like"/>
    <property type="match status" value="1"/>
</dbReference>
<dbReference type="RefSeq" id="WP_089225497.1">
    <property type="nucleotide sequence ID" value="NZ_FZOF01000010.1"/>
</dbReference>
<gene>
    <name evidence="3" type="ORF">SAMN05216252_11042</name>
</gene>
<evidence type="ECO:0000313" key="3">
    <source>
        <dbReference type="EMBL" id="SNS89899.1"/>
    </source>
</evidence>
<proteinExistence type="inferred from homology"/>
<reference evidence="3 4" key="1">
    <citation type="submission" date="2017-06" db="EMBL/GenBank/DDBJ databases">
        <authorList>
            <person name="Kim H.J."/>
            <person name="Triplett B.A."/>
        </authorList>
    </citation>
    <scope>NUCLEOTIDE SEQUENCE [LARGE SCALE GENOMIC DNA]</scope>
    <source>
        <strain evidence="3 4">CGMCC 4.1858</strain>
    </source>
</reference>
<accession>A0A239I8M0</accession>
<dbReference type="Pfam" id="PF00582">
    <property type="entry name" value="Usp"/>
    <property type="match status" value="1"/>
</dbReference>
<dbReference type="InterPro" id="IPR006015">
    <property type="entry name" value="Universal_stress_UspA"/>
</dbReference>
<protein>
    <submittedName>
        <fullName evidence="3">Nucleotide-binding universal stress protein, UspA family</fullName>
    </submittedName>
</protein>
<sequence length="181" mass="18831">MSEVREECVVVGVNGSPGSVAALRRAAAEARRRECVLTVVTAWEAVWDGAGGPGSRWPPLPPEPDRWRRLARRRLLTALDAAFDGDLPLDPPLRPVLALGRPGPALVEVAGDGAGLLVVGAGSHGPWQRLFAPSVAAHCFAHARCPVLAVPSAPPGVPSARRGGGGRWFGAGRRGPGFVVP</sequence>
<feature type="domain" description="UspA" evidence="2">
    <location>
        <begin position="9"/>
        <end position="151"/>
    </location>
</feature>
<dbReference type="Proteomes" id="UP000198280">
    <property type="component" value="Unassembled WGS sequence"/>
</dbReference>